<name>A0A0F9K304_9ZZZZ</name>
<dbReference type="EMBL" id="LAZR01008828">
    <property type="protein sequence ID" value="KKM76323.1"/>
    <property type="molecule type" value="Genomic_DNA"/>
</dbReference>
<dbReference type="AlphaFoldDB" id="A0A0F9K304"/>
<accession>A0A0F9K304</accession>
<comment type="caution">
    <text evidence="1">The sequence shown here is derived from an EMBL/GenBank/DDBJ whole genome shotgun (WGS) entry which is preliminary data.</text>
</comment>
<reference evidence="1" key="1">
    <citation type="journal article" date="2015" name="Nature">
        <title>Complex archaea that bridge the gap between prokaryotes and eukaryotes.</title>
        <authorList>
            <person name="Spang A."/>
            <person name="Saw J.H."/>
            <person name="Jorgensen S.L."/>
            <person name="Zaremba-Niedzwiedzka K."/>
            <person name="Martijn J."/>
            <person name="Lind A.E."/>
            <person name="van Eijk R."/>
            <person name="Schleper C."/>
            <person name="Guy L."/>
            <person name="Ettema T.J."/>
        </authorList>
    </citation>
    <scope>NUCLEOTIDE SEQUENCE</scope>
</reference>
<gene>
    <name evidence="1" type="ORF">LCGC14_1381190</name>
</gene>
<organism evidence="1">
    <name type="scientific">marine sediment metagenome</name>
    <dbReference type="NCBI Taxonomy" id="412755"/>
    <lineage>
        <taxon>unclassified sequences</taxon>
        <taxon>metagenomes</taxon>
        <taxon>ecological metagenomes</taxon>
    </lineage>
</organism>
<evidence type="ECO:0000313" key="1">
    <source>
        <dbReference type="EMBL" id="KKM76323.1"/>
    </source>
</evidence>
<proteinExistence type="predicted"/>
<protein>
    <submittedName>
        <fullName evidence="1">Uncharacterized protein</fullName>
    </submittedName>
</protein>
<sequence>MLETFQQEIKITEKEKTKIVRHFTEQFRDRMTEKWMGQKLWHLWEDKSPNHIVIAAISTLDILKILYKMRNGLPNVGTRSLSWLRAKRFTASS</sequence>